<comment type="subunit">
    <text evidence="11">Homooctamer.</text>
</comment>
<keyword evidence="9 11" id="KW-0238">DNA-binding</keyword>
<keyword evidence="6 11" id="KW-0227">DNA damage</keyword>
<dbReference type="SUPFAM" id="SSF143597">
    <property type="entry name" value="YojJ-like"/>
    <property type="match status" value="1"/>
</dbReference>
<evidence type="ECO:0000259" key="12">
    <source>
        <dbReference type="PROSITE" id="PS51794"/>
    </source>
</evidence>
<dbReference type="NCBIfam" id="NF010009">
    <property type="entry name" value="PRK13482.1"/>
    <property type="match status" value="1"/>
</dbReference>
<evidence type="ECO:0000256" key="2">
    <source>
        <dbReference type="ARBA" id="ARBA00001946"/>
    </source>
</evidence>
<protein>
    <recommendedName>
        <fullName evidence="11">DNA integrity scanning protein DisA</fullName>
    </recommendedName>
    <alternativeName>
        <fullName evidence="11">Cyclic di-AMP synthase</fullName>
        <shortName evidence="11">c-di-AMP synthase</shortName>
    </alternativeName>
    <alternativeName>
        <fullName evidence="11">Diadenylate cyclase</fullName>
        <ecNumber evidence="11">2.7.7.85</ecNumber>
    </alternativeName>
</protein>
<evidence type="ECO:0000256" key="9">
    <source>
        <dbReference type="ARBA" id="ARBA00023125"/>
    </source>
</evidence>
<dbReference type="GO" id="GO:0006281">
    <property type="term" value="P:DNA repair"/>
    <property type="evidence" value="ECO:0007669"/>
    <property type="project" value="UniProtKB-UniRule"/>
</dbReference>
<feature type="domain" description="DAC" evidence="12">
    <location>
        <begin position="24"/>
        <end position="162"/>
    </location>
</feature>
<dbReference type="SUPFAM" id="SSF47781">
    <property type="entry name" value="RuvA domain 2-like"/>
    <property type="match status" value="1"/>
</dbReference>
<keyword evidence="5 11" id="KW-0547">Nucleotide-binding</keyword>
<dbReference type="Gene3D" id="1.20.1260.110">
    <property type="entry name" value="DNA integrity scanning linker region"/>
    <property type="match status" value="1"/>
</dbReference>
<dbReference type="Pfam" id="PF02457">
    <property type="entry name" value="DAC"/>
    <property type="match status" value="1"/>
</dbReference>
<dbReference type="GO" id="GO:0003677">
    <property type="term" value="F:DNA binding"/>
    <property type="evidence" value="ECO:0007669"/>
    <property type="project" value="UniProtKB-UniRule"/>
</dbReference>
<organism evidence="13 14">
    <name type="scientific">Mycolicibacterium sediminis</name>
    <dbReference type="NCBI Taxonomy" id="1286180"/>
    <lineage>
        <taxon>Bacteria</taxon>
        <taxon>Bacillati</taxon>
        <taxon>Actinomycetota</taxon>
        <taxon>Actinomycetes</taxon>
        <taxon>Mycobacteriales</taxon>
        <taxon>Mycobacteriaceae</taxon>
        <taxon>Mycolicibacterium</taxon>
    </lineage>
</organism>
<dbReference type="Gene3D" id="3.40.1700.10">
    <property type="entry name" value="DNA integrity scanning protein, DisA, N-terminal domain"/>
    <property type="match status" value="1"/>
</dbReference>
<dbReference type="InterPro" id="IPR010994">
    <property type="entry name" value="RuvA_2-like"/>
</dbReference>
<dbReference type="GO" id="GO:0005524">
    <property type="term" value="F:ATP binding"/>
    <property type="evidence" value="ECO:0007669"/>
    <property type="project" value="UniProtKB-UniRule"/>
</dbReference>
<comment type="function">
    <text evidence="11">Participates in a DNA-damage check-point. DisA forms globular foci that rapidly scan along the chromosomes searching for lesions.</text>
</comment>
<dbReference type="InterPro" id="IPR038331">
    <property type="entry name" value="DisA_sf"/>
</dbReference>
<reference evidence="13 14" key="1">
    <citation type="journal article" date="2019" name="Emerg. Microbes Infect.">
        <title>Comprehensive subspecies identification of 175 nontuberculous mycobacteria species based on 7547 genomic profiles.</title>
        <authorList>
            <person name="Matsumoto Y."/>
            <person name="Kinjo T."/>
            <person name="Motooka D."/>
            <person name="Nabeya D."/>
            <person name="Jung N."/>
            <person name="Uechi K."/>
            <person name="Horii T."/>
            <person name="Iida T."/>
            <person name="Fujita J."/>
            <person name="Nakamura S."/>
        </authorList>
    </citation>
    <scope>NUCLEOTIDE SEQUENCE [LARGE SCALE GENOMIC DNA]</scope>
    <source>
        <strain evidence="13 14">JCM 17899</strain>
    </source>
</reference>
<dbReference type="KEGG" id="msei:MSEDJ_02780"/>
<comment type="function">
    <text evidence="11">Has also diadenylate cyclase activity, catalyzing the condensation of 2 ATP molecules into cyclic di-AMP (c-di-AMP). c-di-AMP likely acts as a signaling molecule that may couple DNA integrity with a cellular process.</text>
</comment>
<dbReference type="InterPro" id="IPR023763">
    <property type="entry name" value="DNA_integrity_scanning_protein"/>
</dbReference>
<dbReference type="EMBL" id="AP022588">
    <property type="protein sequence ID" value="BBY26182.1"/>
    <property type="molecule type" value="Genomic_DNA"/>
</dbReference>
<dbReference type="FunFam" id="1.20.1260.110:FF:000002">
    <property type="entry name" value="DNA integrity scanning protein DisA"/>
    <property type="match status" value="1"/>
</dbReference>
<keyword evidence="3 11" id="KW-0808">Transferase</keyword>
<evidence type="ECO:0000313" key="14">
    <source>
        <dbReference type="Proteomes" id="UP000467193"/>
    </source>
</evidence>
<comment type="catalytic activity">
    <reaction evidence="1 11">
        <text>2 ATP = 3',3'-c-di-AMP + 2 diphosphate</text>
        <dbReference type="Rhea" id="RHEA:35655"/>
        <dbReference type="ChEBI" id="CHEBI:30616"/>
        <dbReference type="ChEBI" id="CHEBI:33019"/>
        <dbReference type="ChEBI" id="CHEBI:71500"/>
        <dbReference type="EC" id="2.7.7.85"/>
    </reaction>
</comment>
<dbReference type="InterPro" id="IPR003390">
    <property type="entry name" value="DNA_integrity_scan_DisA_N"/>
</dbReference>
<evidence type="ECO:0000256" key="10">
    <source>
        <dbReference type="ARBA" id="ARBA00023204"/>
    </source>
</evidence>
<evidence type="ECO:0000256" key="6">
    <source>
        <dbReference type="ARBA" id="ARBA00022763"/>
    </source>
</evidence>
<dbReference type="AlphaFoldDB" id="A0A7I7QIV8"/>
<dbReference type="GO" id="GO:0106408">
    <property type="term" value="F:diadenylate cyclase activity"/>
    <property type="evidence" value="ECO:0007669"/>
    <property type="project" value="UniProtKB-EC"/>
</dbReference>
<dbReference type="InterPro" id="IPR050338">
    <property type="entry name" value="DisA"/>
</dbReference>
<proteinExistence type="inferred from homology"/>
<feature type="binding site" evidence="11">
    <location>
        <position position="109"/>
    </location>
    <ligand>
        <name>ATP</name>
        <dbReference type="ChEBI" id="CHEBI:30616"/>
    </ligand>
</feature>
<keyword evidence="8 11" id="KW-0460">Magnesium</keyword>
<keyword evidence="10 11" id="KW-0234">DNA repair</keyword>
<keyword evidence="4 11" id="KW-0548">Nucleotidyltransferase</keyword>
<sequence>MAVKSGGARAAGRTSTGNVVQLARPTLRETLGRLAPGTPLRDGLERILRGRTGALIVLGYDDSVDAICDGGFALDVQYAPTRLRELSKMDGAVVLSSDGAHILRANVQLVPDPSIPTEESGTRHRSAERAAVQTGYPVISVSHSMSIVTVYVAGERHVVPDSAAILSRTNQTIATLERYTTRLDEVNRQLSTAEIEDFVTLRDVMTVVQRLEMVRRISLEIDADVVELGTDGRQLKLQLEELVGDNDTARELIVRDYHANPDPPTAAQVSSTLEELDALSDNELLDFTTLARVFGYPSTLEAQDSAMSSRGYRAMAGIPRLQFAHVDLLVRSFGSLQGVLAASASDLQSVDGIGSMWARHIREGLSALAESTIANQLA</sequence>
<dbReference type="InterPro" id="IPR018906">
    <property type="entry name" value="DNA_integrity_scan_DisA_link"/>
</dbReference>
<dbReference type="HAMAP" id="MF_01438">
    <property type="entry name" value="DisA"/>
    <property type="match status" value="1"/>
</dbReference>
<dbReference type="Pfam" id="PF10635">
    <property type="entry name" value="DisA-linker"/>
    <property type="match status" value="1"/>
</dbReference>
<evidence type="ECO:0000313" key="13">
    <source>
        <dbReference type="EMBL" id="BBY26182.1"/>
    </source>
</evidence>
<evidence type="ECO:0000256" key="11">
    <source>
        <dbReference type="HAMAP-Rule" id="MF_01438"/>
    </source>
</evidence>
<dbReference type="RefSeq" id="WP_163795284.1">
    <property type="nucleotide sequence ID" value="NZ_AP022588.1"/>
</dbReference>
<comment type="cofactor">
    <cofactor evidence="2 11">
        <name>Mg(2+)</name>
        <dbReference type="ChEBI" id="CHEBI:18420"/>
    </cofactor>
</comment>
<keyword evidence="7 11" id="KW-0067">ATP-binding</keyword>
<evidence type="ECO:0000256" key="3">
    <source>
        <dbReference type="ARBA" id="ARBA00022679"/>
    </source>
</evidence>
<evidence type="ECO:0000256" key="5">
    <source>
        <dbReference type="ARBA" id="ARBA00022741"/>
    </source>
</evidence>
<feature type="binding site" evidence="11">
    <location>
        <begin position="122"/>
        <end position="126"/>
    </location>
    <ligand>
        <name>ATP</name>
        <dbReference type="ChEBI" id="CHEBI:30616"/>
    </ligand>
</feature>
<dbReference type="Proteomes" id="UP000467193">
    <property type="component" value="Chromosome"/>
</dbReference>
<keyword evidence="14" id="KW-1185">Reference proteome</keyword>
<evidence type="ECO:0000256" key="1">
    <source>
        <dbReference type="ARBA" id="ARBA00000877"/>
    </source>
</evidence>
<dbReference type="FunFam" id="3.40.1700.10:FF:000001">
    <property type="entry name" value="DNA integrity scanning protein DisA"/>
    <property type="match status" value="1"/>
</dbReference>
<name>A0A7I7QIV8_9MYCO</name>
<evidence type="ECO:0000256" key="7">
    <source>
        <dbReference type="ARBA" id="ARBA00022840"/>
    </source>
</evidence>
<dbReference type="PANTHER" id="PTHR34185:SF3">
    <property type="entry name" value="DNA INTEGRITY SCANNING PROTEIN DISA"/>
    <property type="match status" value="1"/>
</dbReference>
<gene>
    <name evidence="11 13" type="primary">disA</name>
    <name evidence="13" type="ORF">MSEDJ_02780</name>
</gene>
<dbReference type="PROSITE" id="PS51794">
    <property type="entry name" value="DAC"/>
    <property type="match status" value="1"/>
</dbReference>
<feature type="binding site" evidence="11">
    <location>
        <position position="91"/>
    </location>
    <ligand>
        <name>ATP</name>
        <dbReference type="ChEBI" id="CHEBI:30616"/>
    </ligand>
</feature>
<dbReference type="Gene3D" id="1.10.150.20">
    <property type="entry name" value="5' to 3' exonuclease, C-terminal subdomain"/>
    <property type="match status" value="1"/>
</dbReference>
<accession>A0A7I7QIV8</accession>
<dbReference type="InterPro" id="IPR036888">
    <property type="entry name" value="DNA_integrity_DisA_N_sf"/>
</dbReference>
<evidence type="ECO:0000256" key="4">
    <source>
        <dbReference type="ARBA" id="ARBA00022695"/>
    </source>
</evidence>
<evidence type="ECO:0000256" key="8">
    <source>
        <dbReference type="ARBA" id="ARBA00022842"/>
    </source>
</evidence>
<dbReference type="PANTHER" id="PTHR34185">
    <property type="entry name" value="DIADENYLATE CYCLASE"/>
    <property type="match status" value="1"/>
</dbReference>
<comment type="similarity">
    <text evidence="11">Belongs to the DisA family.</text>
</comment>
<dbReference type="EC" id="2.7.7.85" evidence="11"/>
<dbReference type="GO" id="GO:0004016">
    <property type="term" value="F:adenylate cyclase activity"/>
    <property type="evidence" value="ECO:0007669"/>
    <property type="project" value="TreeGrafter"/>
</dbReference>